<evidence type="ECO:0000256" key="3">
    <source>
        <dbReference type="ARBA" id="ARBA00022840"/>
    </source>
</evidence>
<dbReference type="OrthoDB" id="2963168at2759"/>
<comment type="caution">
    <text evidence="4">The sequence shown here is derived from an EMBL/GenBank/DDBJ whole genome shotgun (WGS) entry which is preliminary data.</text>
</comment>
<dbReference type="PANTHER" id="PTHR14187:SF5">
    <property type="entry name" value="HEAT SHOCK 70 KDA PROTEIN 12A"/>
    <property type="match status" value="1"/>
</dbReference>
<keyword evidence="2" id="KW-0547">Nucleotide-binding</keyword>
<keyword evidence="5" id="KW-1185">Reference proteome</keyword>
<protein>
    <recommendedName>
        <fullName evidence="6">Heat shock 70 kDa protein 12A</fullName>
    </recommendedName>
</protein>
<accession>A0A9D4RPX4</accession>
<reference evidence="4" key="1">
    <citation type="journal article" date="2019" name="bioRxiv">
        <title>The Genome of the Zebra Mussel, Dreissena polymorpha: A Resource for Invasive Species Research.</title>
        <authorList>
            <person name="McCartney M.A."/>
            <person name="Auch B."/>
            <person name="Kono T."/>
            <person name="Mallez S."/>
            <person name="Zhang Y."/>
            <person name="Obille A."/>
            <person name="Becker A."/>
            <person name="Abrahante J.E."/>
            <person name="Garbe J."/>
            <person name="Badalamenti J.P."/>
            <person name="Herman A."/>
            <person name="Mangelson H."/>
            <person name="Liachko I."/>
            <person name="Sullivan S."/>
            <person name="Sone E.D."/>
            <person name="Koren S."/>
            <person name="Silverstein K.A.T."/>
            <person name="Beckman K.B."/>
            <person name="Gohl D.M."/>
        </authorList>
    </citation>
    <scope>NUCLEOTIDE SEQUENCE</scope>
    <source>
        <strain evidence="4">Duluth1</strain>
        <tissue evidence="4">Whole animal</tissue>
    </source>
</reference>
<evidence type="ECO:0008006" key="6">
    <source>
        <dbReference type="Google" id="ProtNLM"/>
    </source>
</evidence>
<proteinExistence type="inferred from homology"/>
<dbReference type="GO" id="GO:0140662">
    <property type="term" value="F:ATP-dependent protein folding chaperone"/>
    <property type="evidence" value="ECO:0007669"/>
    <property type="project" value="InterPro"/>
</dbReference>
<comment type="similarity">
    <text evidence="1">Belongs to the heat shock protein 70 family.</text>
</comment>
<dbReference type="Pfam" id="PF00012">
    <property type="entry name" value="HSP70"/>
    <property type="match status" value="1"/>
</dbReference>
<keyword evidence="3" id="KW-0067">ATP-binding</keyword>
<dbReference type="AlphaFoldDB" id="A0A9D4RPX4"/>
<evidence type="ECO:0000256" key="2">
    <source>
        <dbReference type="ARBA" id="ARBA00022741"/>
    </source>
</evidence>
<evidence type="ECO:0000313" key="4">
    <source>
        <dbReference type="EMBL" id="KAH3876584.1"/>
    </source>
</evidence>
<dbReference type="Gene3D" id="3.30.420.40">
    <property type="match status" value="1"/>
</dbReference>
<dbReference type="InterPro" id="IPR013126">
    <property type="entry name" value="Hsp_70_fam"/>
</dbReference>
<dbReference type="Proteomes" id="UP000828390">
    <property type="component" value="Unassembled WGS sequence"/>
</dbReference>
<dbReference type="InterPro" id="IPR043129">
    <property type="entry name" value="ATPase_NBD"/>
</dbReference>
<gene>
    <name evidence="4" type="ORF">DPMN_000430</name>
</gene>
<dbReference type="GO" id="GO:0005524">
    <property type="term" value="F:ATP binding"/>
    <property type="evidence" value="ECO:0007669"/>
    <property type="project" value="UniProtKB-KW"/>
</dbReference>
<evidence type="ECO:0000256" key="1">
    <source>
        <dbReference type="ARBA" id="ARBA00007381"/>
    </source>
</evidence>
<dbReference type="EMBL" id="JAIWYP010000001">
    <property type="protein sequence ID" value="KAH3876584.1"/>
    <property type="molecule type" value="Genomic_DNA"/>
</dbReference>
<dbReference type="SUPFAM" id="SSF53067">
    <property type="entry name" value="Actin-like ATPase domain"/>
    <property type="match status" value="2"/>
</dbReference>
<dbReference type="PANTHER" id="PTHR14187">
    <property type="entry name" value="ALPHA KINASE/ELONGATION FACTOR 2 KINASE"/>
    <property type="match status" value="1"/>
</dbReference>
<reference evidence="4" key="2">
    <citation type="submission" date="2020-11" db="EMBL/GenBank/DDBJ databases">
        <authorList>
            <person name="McCartney M.A."/>
            <person name="Auch B."/>
            <person name="Kono T."/>
            <person name="Mallez S."/>
            <person name="Becker A."/>
            <person name="Gohl D.M."/>
            <person name="Silverstein K.A.T."/>
            <person name="Koren S."/>
            <person name="Bechman K.B."/>
            <person name="Herman A."/>
            <person name="Abrahante J.E."/>
            <person name="Garbe J."/>
        </authorList>
    </citation>
    <scope>NUCLEOTIDE SEQUENCE</scope>
    <source>
        <strain evidence="4">Duluth1</strain>
        <tissue evidence="4">Whole animal</tissue>
    </source>
</reference>
<evidence type="ECO:0000313" key="5">
    <source>
        <dbReference type="Proteomes" id="UP000828390"/>
    </source>
</evidence>
<sequence length="598" mass="67540">MGQKASSPSTSQQTAVPRLVIAIDFGSFASGYAYQYRSEYEREPLEIHINTQWQNGGICANKTRTALLLKPDLSLGEFGYAAQHKFSTIQTEEKDGDNWYYFEGFKMMLYHNCDNINSNTTVEDVKGRHVPATLVFGRSIQYIKEHILHHMLENGVDYIEDDTKWVITVPAIWTDRAKGLMREAATEVAGIRLNKLTIALEPECAAIYCCHLTREQLEIKDGDKKMRYIAKPGSVIIVVDIGGGTVDITTVRVREGETLEHIHKSGGGPCGGMNVNDEFFMMLAQITGQDVFEKFRMEYRVEYFDLQASFEQEKSRVPANGNHERFNLLLPAPLKELWERKGGHTVKDLLQTTDIQGIHFANSRLAFPLRVILELYDKCTKGIIQSINSILSHPAVEGLPISAVLAVGGFAKSGYVVDALRNGLIRKEIPVLRPEDTEIAVVKGAVLFGHKEHVIYSRIMPYTYGVACVMDFNTRHRKEHKYYDGKKFVAKNCFSKHVTRGQTVELGKWIDHKKYYPDSDSQLYITIHVFASDKIDPTHTDEEGCKFVGKFDVKFPQSSSVDNKTRAVQVALQFGDTELQVKATNHDGTTTSEWLNYT</sequence>
<name>A0A9D4RPX4_DREPO</name>
<organism evidence="4 5">
    <name type="scientific">Dreissena polymorpha</name>
    <name type="common">Zebra mussel</name>
    <name type="synonym">Mytilus polymorpha</name>
    <dbReference type="NCBI Taxonomy" id="45954"/>
    <lineage>
        <taxon>Eukaryota</taxon>
        <taxon>Metazoa</taxon>
        <taxon>Spiralia</taxon>
        <taxon>Lophotrochozoa</taxon>
        <taxon>Mollusca</taxon>
        <taxon>Bivalvia</taxon>
        <taxon>Autobranchia</taxon>
        <taxon>Heteroconchia</taxon>
        <taxon>Euheterodonta</taxon>
        <taxon>Imparidentia</taxon>
        <taxon>Neoheterodontei</taxon>
        <taxon>Myida</taxon>
        <taxon>Dreissenoidea</taxon>
        <taxon>Dreissenidae</taxon>
        <taxon>Dreissena</taxon>
    </lineage>
</organism>
<dbReference type="CDD" id="cd10229">
    <property type="entry name" value="ASKHA_NBD_HSP70_HSPA12"/>
    <property type="match status" value="1"/>
</dbReference>